<evidence type="ECO:0000313" key="1">
    <source>
        <dbReference type="EMBL" id="CAH9050621.1"/>
    </source>
</evidence>
<dbReference type="Proteomes" id="UP001152523">
    <property type="component" value="Unassembled WGS sequence"/>
</dbReference>
<reference evidence="1" key="1">
    <citation type="submission" date="2022-07" db="EMBL/GenBank/DDBJ databases">
        <authorList>
            <person name="Macas J."/>
            <person name="Novak P."/>
            <person name="Neumann P."/>
        </authorList>
    </citation>
    <scope>NUCLEOTIDE SEQUENCE</scope>
</reference>
<keyword evidence="2" id="KW-1185">Reference proteome</keyword>
<name>A0AAV0BY72_9ASTE</name>
<comment type="caution">
    <text evidence="1">The sequence shown here is derived from an EMBL/GenBank/DDBJ whole genome shotgun (WGS) entry which is preliminary data.</text>
</comment>
<accession>A0AAV0BY72</accession>
<proteinExistence type="predicted"/>
<evidence type="ECO:0008006" key="3">
    <source>
        <dbReference type="Google" id="ProtNLM"/>
    </source>
</evidence>
<evidence type="ECO:0000313" key="2">
    <source>
        <dbReference type="Proteomes" id="UP001152523"/>
    </source>
</evidence>
<dbReference type="AlphaFoldDB" id="A0AAV0BY72"/>
<dbReference type="EMBL" id="CAMAPF010000002">
    <property type="protein sequence ID" value="CAH9050621.1"/>
    <property type="molecule type" value="Genomic_DNA"/>
</dbReference>
<organism evidence="1 2">
    <name type="scientific">Cuscuta epithymum</name>
    <dbReference type="NCBI Taxonomy" id="186058"/>
    <lineage>
        <taxon>Eukaryota</taxon>
        <taxon>Viridiplantae</taxon>
        <taxon>Streptophyta</taxon>
        <taxon>Embryophyta</taxon>
        <taxon>Tracheophyta</taxon>
        <taxon>Spermatophyta</taxon>
        <taxon>Magnoliopsida</taxon>
        <taxon>eudicotyledons</taxon>
        <taxon>Gunneridae</taxon>
        <taxon>Pentapetalae</taxon>
        <taxon>asterids</taxon>
        <taxon>lamiids</taxon>
        <taxon>Solanales</taxon>
        <taxon>Convolvulaceae</taxon>
        <taxon>Cuscuteae</taxon>
        <taxon>Cuscuta</taxon>
        <taxon>Cuscuta subgen. Cuscuta</taxon>
    </lineage>
</organism>
<gene>
    <name evidence="1" type="ORF">CEPIT_LOCUS107</name>
</gene>
<sequence>MEVSHFIEEIEGSEENKFETVQREDICSGGSSSDEEWIGNRKKLSCYNSNMLAKNQFDGFEPFYDSDNSENYLLTPTRSEDGGESGVKKESVTYKVDNDATLKMLVWKVGMKFASPEIFKKQVVRYAVIEGYSIRFSLCAKNRSRHPTSPRMCLFRC</sequence>
<protein>
    <recommendedName>
        <fullName evidence="3">Transposase MuDR plant domain-containing protein</fullName>
    </recommendedName>
</protein>